<sequence length="411" mass="46981">MARLNVEELKNEPHQLQRGLPTYSTGNHPAVSRLTTHRQRRSASATPKGPTPHNANDRNKAVDNGGFDPENLPHRKHRDSFDASKHTKHPKFWFYDGSIVLNVEDTLFRVHKTILATHCEVFDTVFSIPQQASLKEERIEECAVVNLTGDKAEDVNDLLNALYFSSHFDQLHVPEAEPDAMLKFVSGILRLSTKYLNHTLRKKCISILHSYIPVTFEEYKQHAARSLRRFKSDTLMACARLAQETNVPTILPYLFYCIARLSPQRILKGDPGDICWRDKTICQIGRERLRHAEMSMSHSFLLAFVPAAKCKTIFLCSAARGPHAAWHSLEGSGKSSNPLKEFGKWKDLNVCEECIEFCKDAHKEGRTAVWECLPALFEMERWEVLKKREDETLCEDADTKEDSLQDTEQPK</sequence>
<dbReference type="AlphaFoldDB" id="A0A9P7UL20"/>
<comment type="caution">
    <text evidence="3">The sequence shown here is derived from an EMBL/GenBank/DDBJ whole genome shotgun (WGS) entry which is preliminary data.</text>
</comment>
<gene>
    <name evidence="3" type="ORF">E1B28_002209</name>
</gene>
<proteinExistence type="predicted"/>
<dbReference type="GeneID" id="66071285"/>
<dbReference type="SMART" id="SM00225">
    <property type="entry name" value="BTB"/>
    <property type="match status" value="1"/>
</dbReference>
<evidence type="ECO:0000313" key="3">
    <source>
        <dbReference type="EMBL" id="KAG7086238.1"/>
    </source>
</evidence>
<dbReference type="SUPFAM" id="SSF54695">
    <property type="entry name" value="POZ domain"/>
    <property type="match status" value="1"/>
</dbReference>
<dbReference type="PROSITE" id="PS50097">
    <property type="entry name" value="BTB"/>
    <property type="match status" value="1"/>
</dbReference>
<dbReference type="OrthoDB" id="3218112at2759"/>
<dbReference type="CDD" id="cd18186">
    <property type="entry name" value="BTB_POZ_ZBTB_KLHL-like"/>
    <property type="match status" value="1"/>
</dbReference>
<keyword evidence="4" id="KW-1185">Reference proteome</keyword>
<feature type="compositionally biased region" description="Basic and acidic residues" evidence="1">
    <location>
        <begin position="1"/>
        <end position="15"/>
    </location>
</feature>
<accession>A0A9P7UL20</accession>
<dbReference type="KEGG" id="more:E1B28_002209"/>
<dbReference type="Proteomes" id="UP001049176">
    <property type="component" value="Chromosome 10"/>
</dbReference>
<evidence type="ECO:0000256" key="1">
    <source>
        <dbReference type="SAM" id="MobiDB-lite"/>
    </source>
</evidence>
<dbReference type="Pfam" id="PF00651">
    <property type="entry name" value="BTB"/>
    <property type="match status" value="1"/>
</dbReference>
<evidence type="ECO:0000259" key="2">
    <source>
        <dbReference type="PROSITE" id="PS50097"/>
    </source>
</evidence>
<feature type="region of interest" description="Disordered" evidence="1">
    <location>
        <begin position="1"/>
        <end position="83"/>
    </location>
</feature>
<name>A0A9P7UL20_9AGAR</name>
<protein>
    <recommendedName>
        <fullName evidence="2">BTB domain-containing protein</fullName>
    </recommendedName>
</protein>
<dbReference type="InterPro" id="IPR011333">
    <property type="entry name" value="SKP1/BTB/POZ_sf"/>
</dbReference>
<organism evidence="3 4">
    <name type="scientific">Marasmius oreades</name>
    <name type="common">fairy-ring Marasmius</name>
    <dbReference type="NCBI Taxonomy" id="181124"/>
    <lineage>
        <taxon>Eukaryota</taxon>
        <taxon>Fungi</taxon>
        <taxon>Dikarya</taxon>
        <taxon>Basidiomycota</taxon>
        <taxon>Agaricomycotina</taxon>
        <taxon>Agaricomycetes</taxon>
        <taxon>Agaricomycetidae</taxon>
        <taxon>Agaricales</taxon>
        <taxon>Marasmiineae</taxon>
        <taxon>Marasmiaceae</taxon>
        <taxon>Marasmius</taxon>
    </lineage>
</organism>
<dbReference type="RefSeq" id="XP_043002709.1">
    <property type="nucleotide sequence ID" value="XM_043159110.1"/>
</dbReference>
<dbReference type="InterPro" id="IPR000210">
    <property type="entry name" value="BTB/POZ_dom"/>
</dbReference>
<reference evidence="3" key="1">
    <citation type="journal article" date="2021" name="Genome Biol. Evol.">
        <title>The assembled and annotated genome of the fairy-ring fungus Marasmius oreades.</title>
        <authorList>
            <person name="Hiltunen M."/>
            <person name="Ament-Velasquez S.L."/>
            <person name="Johannesson H."/>
        </authorList>
    </citation>
    <scope>NUCLEOTIDE SEQUENCE</scope>
    <source>
        <strain evidence="3">03SP1</strain>
    </source>
</reference>
<feature type="domain" description="BTB" evidence="2">
    <location>
        <begin position="97"/>
        <end position="163"/>
    </location>
</feature>
<dbReference type="EMBL" id="CM032190">
    <property type="protein sequence ID" value="KAG7086238.1"/>
    <property type="molecule type" value="Genomic_DNA"/>
</dbReference>
<evidence type="ECO:0000313" key="4">
    <source>
        <dbReference type="Proteomes" id="UP001049176"/>
    </source>
</evidence>
<dbReference type="Gene3D" id="3.30.710.10">
    <property type="entry name" value="Potassium Channel Kv1.1, Chain A"/>
    <property type="match status" value="1"/>
</dbReference>